<dbReference type="CDD" id="cd13402">
    <property type="entry name" value="LT_TF-like"/>
    <property type="match status" value="1"/>
</dbReference>
<dbReference type="EMBL" id="BAABKC010000128">
    <property type="protein sequence ID" value="GAA5078567.1"/>
    <property type="molecule type" value="Genomic_DNA"/>
</dbReference>
<feature type="coiled-coil region" evidence="1">
    <location>
        <begin position="393"/>
        <end position="494"/>
    </location>
</feature>
<dbReference type="SUPFAM" id="SSF53955">
    <property type="entry name" value="Lysozyme-like"/>
    <property type="match status" value="1"/>
</dbReference>
<evidence type="ECO:0000313" key="2">
    <source>
        <dbReference type="EMBL" id="GAA5078567.1"/>
    </source>
</evidence>
<feature type="coiled-coil region" evidence="1">
    <location>
        <begin position="280"/>
        <end position="357"/>
    </location>
</feature>
<sequence length="1819" mass="189882">MATSVGSVVASVVPDVSDFATRATAALTPQADRLGQNLGRSLSRSMTWALDFSGIDNALRRSLDAAEASAANKGRQIGKRYGQAMKAGLDTELRGLQDTLDVRIRPVIDRAAYRAVKADLDVLTRTRTVPIVADADTRAAADDLALLTRPRTVTITADADTAGAAARLAELARNRTATIHTNVNGSQAGQASGLISSITGAASGAGSAVAGLASKVALLGTAAPVVGSLVNVVAAIAPAAAVAVPAVAALGSAFGAIKLGTAGLGDAFKAAFAPTDSTKAVKSANQIESAERAVKQAVEQVGVARENAASANQAAARQVVSAERDLTTSQQAAKQAQQDLNVAREEAVQNLRDLRDQLTHSALDQRSATLAVEQAQQDLYKVLADPTASELQRQQAQLTYDQAVQNLADQKQKNADLKKQVEAADKAGVEGAKNVIDAKKTQAQANQDVKDKEQALADARASQAKTARDGQRSIAQAQQAVADAQQRVADAQASAASGTSKLNDALAALSPNARAFVGAVQGLKPAWDAMRLGVQDRLFAGIGSRLTDVGSRVIPILRDGLEDTAGVLNQMGKGALDAVDNLAKTGMLKKILDGATQSLKPLQKAPGQIVTAFSQIAVAAQPAFRRITTGLAGGITKVTDKLGKAFESGGMEKAIDQAVSLLGDLMDVGKNVFSILGDIFMAGADTGGGTIGMLKEITGEISKITSSPEVQGGLKALFSVMGTIAKTVAPLLGTALKFVGQIFEQLGPPVQKLVDALGKALKPVIDALGPVLVILAQVIGQILVAISPLIPVIGQLIAAALKPLGPIFQVIGGVIEKLSPTISLLANALGQILTPILQGLGAVLTELVSAYADQFLKVLDELLPVIPKLIPPLVEVAKSIGDLLLAVAPLLPQILLLGAQFTTALLPAILPLLPPLLQLVDLLVRLAVWTIQKVVLPAIQGLVTFVKDMGRKLQPFIDAVKWVTTKIAEGFQWLYDKLVGHSIIPDLIKKIRDWFNTGKQWIKAVWDAVWDNTIGRATSAAKTVGTKVVAFAGAVRDRFGDAKKWVSDKWDGLWSGVAGTVTSVRKTVEGRVRDFKDNVVGFFKSAIDGIRTAWDKLSDIAKKPVKFLVQTVFNNGLRKVWNNTAAKLPGIGEIGEMQLPKGFASGGILPGYTPGRDVHRFVSPTGGVLDLSGGEAIMRPEVTRAVGRGGINALNAAARTGGVAGVQALLDQGLPHRAYWGGGIWDAITDNPVSDAVKKVASKGSDLLDKAADWARGGVADLAEKTLKTLLGISSLKVDPSKQTWSGLVGNVPVQLVSFIRGKEDDGSGSSAALKGYKPSAGVKQWTSVVLQALKEVGQPAGLLNSTLRRMQQESGGNPTIVNKWDSNWQAGHPSVGLMQVIGPTFRSYAGKYLKRGPFLYGTSVDPLANVYSSMRYAMAAYGSLSRAYDRPGGYAKGGFPRVGEVAWVGEEGPELLRFLPGGIEVIPHERSMRMATQMGPIPGYASGGVISATGKGSIAAVIGKAFLDGLQGTTTEIKNAIAKVTTAIKNAFKGVKSSVDDKVLKSLSASSAKLQALATKRDKIAANIAAAKQMAADQTAAGKSFAAMTSLPNGGNAFDAKGILNGLNVRLGQLKAFSTNIGKLAKMGLSKELLQQIISAGPDSGAAYAEALVNATPEELKSINAAQAAIDKASASYGNTAADAMYDAGSKAGEGFLTGLKAQQKAIEDQMSALAKAIQAAIKKALKIKSPSRVMAEIGEHVGQGLVMGMDATHQAIVTSANQMAGAVQRGVGIEPAARQERVRDLHLHTTTTEKPTRQAFLDAVRDYNALYGAQVAM</sequence>
<dbReference type="InterPro" id="IPR023346">
    <property type="entry name" value="Lysozyme-like_dom_sf"/>
</dbReference>
<keyword evidence="3" id="KW-1185">Reference proteome</keyword>
<proteinExistence type="predicted"/>
<evidence type="ECO:0008006" key="4">
    <source>
        <dbReference type="Google" id="ProtNLM"/>
    </source>
</evidence>
<accession>A0ABP9LLV7</accession>
<organism evidence="2 3">
    <name type="scientific">Streptomyces similanensis</name>
    <dbReference type="NCBI Taxonomy" id="1274988"/>
    <lineage>
        <taxon>Bacteria</taxon>
        <taxon>Bacillati</taxon>
        <taxon>Actinomycetota</taxon>
        <taxon>Actinomycetes</taxon>
        <taxon>Kitasatosporales</taxon>
        <taxon>Streptomycetaceae</taxon>
        <taxon>Streptomyces</taxon>
    </lineage>
</organism>
<evidence type="ECO:0000256" key="1">
    <source>
        <dbReference type="SAM" id="Coils"/>
    </source>
</evidence>
<evidence type="ECO:0000313" key="3">
    <source>
        <dbReference type="Proteomes" id="UP001500124"/>
    </source>
</evidence>
<keyword evidence="1" id="KW-0175">Coiled coil</keyword>
<dbReference type="SUPFAM" id="SSF48371">
    <property type="entry name" value="ARM repeat"/>
    <property type="match status" value="1"/>
</dbReference>
<dbReference type="RefSeq" id="WP_345672091.1">
    <property type="nucleotide sequence ID" value="NZ_BAABKC010000128.1"/>
</dbReference>
<protein>
    <recommendedName>
        <fullName evidence="4">Transglycosylase SLT domain-containing protein</fullName>
    </recommendedName>
</protein>
<name>A0ABP9LLV7_9ACTN</name>
<dbReference type="InterPro" id="IPR016024">
    <property type="entry name" value="ARM-type_fold"/>
</dbReference>
<gene>
    <name evidence="2" type="ORF">GCM10023336_70410</name>
</gene>
<reference evidence="3" key="1">
    <citation type="journal article" date="2019" name="Int. J. Syst. Evol. Microbiol.">
        <title>The Global Catalogue of Microorganisms (GCM) 10K type strain sequencing project: providing services to taxonomists for standard genome sequencing and annotation.</title>
        <authorList>
            <consortium name="The Broad Institute Genomics Platform"/>
            <consortium name="The Broad Institute Genome Sequencing Center for Infectious Disease"/>
            <person name="Wu L."/>
            <person name="Ma J."/>
        </authorList>
    </citation>
    <scope>NUCLEOTIDE SEQUENCE [LARGE SCALE GENOMIC DNA]</scope>
    <source>
        <strain evidence="3">JCM 18410</strain>
    </source>
</reference>
<comment type="caution">
    <text evidence="2">The sequence shown here is derived from an EMBL/GenBank/DDBJ whole genome shotgun (WGS) entry which is preliminary data.</text>
</comment>
<dbReference type="Proteomes" id="UP001500124">
    <property type="component" value="Unassembled WGS sequence"/>
</dbReference>